<dbReference type="Proteomes" id="UP000006671">
    <property type="component" value="Unassembled WGS sequence"/>
</dbReference>
<dbReference type="InParanoid" id="D2V4D2"/>
<evidence type="ECO:0000256" key="4">
    <source>
        <dbReference type="SAM" id="Phobius"/>
    </source>
</evidence>
<dbReference type="OrthoDB" id="25179at2759"/>
<dbReference type="eggNOG" id="KOG3629">
    <property type="taxonomic scope" value="Eukaryota"/>
</dbReference>
<protein>
    <submittedName>
        <fullName evidence="6">RasGEF domain-containing protein</fullName>
    </submittedName>
</protein>
<keyword evidence="4" id="KW-1133">Transmembrane helix</keyword>
<dbReference type="SUPFAM" id="SSF48366">
    <property type="entry name" value="Ras GEF"/>
    <property type="match status" value="1"/>
</dbReference>
<evidence type="ECO:0000313" key="6">
    <source>
        <dbReference type="EMBL" id="EFC48495.1"/>
    </source>
</evidence>
<gene>
    <name evidence="6" type="ORF">NAEGRDRAFT_78524</name>
</gene>
<dbReference type="PANTHER" id="PTHR23113">
    <property type="entry name" value="GUANINE NUCLEOTIDE EXCHANGE FACTOR"/>
    <property type="match status" value="1"/>
</dbReference>
<keyword evidence="1 2" id="KW-0344">Guanine-nucleotide releasing factor</keyword>
<dbReference type="Pfam" id="PF00617">
    <property type="entry name" value="RasGEF"/>
    <property type="match status" value="1"/>
</dbReference>
<feature type="transmembrane region" description="Helical" evidence="4">
    <location>
        <begin position="57"/>
        <end position="87"/>
    </location>
</feature>
<dbReference type="SMART" id="SM00147">
    <property type="entry name" value="RasGEF"/>
    <property type="match status" value="1"/>
</dbReference>
<dbReference type="STRING" id="5762.D2V4D2"/>
<keyword evidence="4" id="KW-0812">Transmembrane</keyword>
<accession>D2V4D2</accession>
<feature type="domain" description="Ras-GEF" evidence="5">
    <location>
        <begin position="481"/>
        <end position="734"/>
    </location>
</feature>
<dbReference type="GO" id="GO:0005085">
    <property type="term" value="F:guanyl-nucleotide exchange factor activity"/>
    <property type="evidence" value="ECO:0007669"/>
    <property type="project" value="UniProtKB-KW"/>
</dbReference>
<proteinExistence type="predicted"/>
<dbReference type="RefSeq" id="XP_002681239.1">
    <property type="nucleotide sequence ID" value="XM_002681193.1"/>
</dbReference>
<evidence type="ECO:0000313" key="7">
    <source>
        <dbReference type="Proteomes" id="UP000006671"/>
    </source>
</evidence>
<feature type="compositionally biased region" description="Low complexity" evidence="3">
    <location>
        <begin position="741"/>
        <end position="760"/>
    </location>
</feature>
<dbReference type="GO" id="GO:0007265">
    <property type="term" value="P:Ras protein signal transduction"/>
    <property type="evidence" value="ECO:0007669"/>
    <property type="project" value="TreeGrafter"/>
</dbReference>
<dbReference type="VEuPathDB" id="AmoebaDB:NAEGRDRAFT_78524"/>
<dbReference type="PROSITE" id="PS50009">
    <property type="entry name" value="RASGEF_CAT"/>
    <property type="match status" value="1"/>
</dbReference>
<feature type="region of interest" description="Disordered" evidence="3">
    <location>
        <begin position="171"/>
        <end position="207"/>
    </location>
</feature>
<dbReference type="KEGG" id="ngr:NAEGRDRAFT_78524"/>
<keyword evidence="4" id="KW-0472">Membrane</keyword>
<evidence type="ECO:0000256" key="1">
    <source>
        <dbReference type="ARBA" id="ARBA00022658"/>
    </source>
</evidence>
<evidence type="ECO:0000256" key="3">
    <source>
        <dbReference type="SAM" id="MobiDB-lite"/>
    </source>
</evidence>
<name>D2V4D2_NAEGR</name>
<dbReference type="InterPro" id="IPR036964">
    <property type="entry name" value="RASGEF_cat_dom_sf"/>
</dbReference>
<dbReference type="GeneID" id="8862122"/>
<dbReference type="Gene3D" id="1.10.840.10">
    <property type="entry name" value="Ras guanine-nucleotide exchange factors catalytic domain"/>
    <property type="match status" value="1"/>
</dbReference>
<dbReference type="InterPro" id="IPR008937">
    <property type="entry name" value="Ras-like_GEF"/>
</dbReference>
<dbReference type="EMBL" id="GG738851">
    <property type="protein sequence ID" value="EFC48495.1"/>
    <property type="molecule type" value="Genomic_DNA"/>
</dbReference>
<dbReference type="AlphaFoldDB" id="D2V4D2"/>
<evidence type="ECO:0000259" key="5">
    <source>
        <dbReference type="PROSITE" id="PS50009"/>
    </source>
</evidence>
<sequence length="915" mass="103463">MTICFGDDSFISSNSLSSMEETNSPNSNNIKASSAAIVHTTTSYNNNSTTGNNLEQILIISLSSGLGGFFLVLLLIGAVFVFIKIYCKRKSNNKKKIHSHRDGIAIRVGDDEDGISSVMDGQSNDGSIAGSFSRNEDDSGRLLKNRVSSQQVMSIDNDDQYRIDTTRFMEGGGHDNYQFPTPQHQQQQENNGKYHRKFNSSPSSSPLINREDIGGLVNYQTVPSTSLLLSMIQQDSKKPTIMGCDDYLGEQNVANSELLIHIRNHHIPKCVSSIRNTNVESANCVNWSCHESGDISKELILKDSVSVENSNFELEHLKSITLTGLFKLSETNDNIRRVLFDLHLYIFPNTHLFVNSLLSLEDCELRKSFIEYFLRYYSRDLDSFDEYCTLSELVGVKINQENFKNSCIHYANEFRSWSYPNTFTSWSEFLKSFEGSFEASSTPNHPSNKKIELDKSIIKPIASYLDEFSLIKSPLVLSIANPEIIAQHLTAMDALLLRNVNIHKELTLERYANVNCQTTPLYKTDLQYSTSQCPSLSLYIDYFNKLGIFVKFCIFYKNLSLQERASCIEKFLDICQHLEKLGNYNSLMAIYGSLTSQCVSRLKNVWSKVEQKYQDYLTTLDSLFMIRKKFENLRVAQFTRYTPIIPYFGLFMTEMTQIESIHSTTIQNTEHRDKSFFNMVKLGQIYRIHQQIETCQSYANQYLSLPIDTVLFNRLQEEIIGFDLLKLELLFEKKEKSPSRSISMDSGCTSTSSGTDTSLTPRLSVHNDEATLVIPSESVTSPPTTPRGKKKNISELADKEFATLSVLICPKRSNSQTGGTPNRLTADSFIGGLWEKLSPKRLSFSNFTLPVPQITDGGPTSPRRSSVTTVSPRLLSVEDAHHHLKKFSDSDSKLLQSKQISNLNVITSPRLLETK</sequence>
<keyword evidence="7" id="KW-1185">Reference proteome</keyword>
<dbReference type="InterPro" id="IPR023578">
    <property type="entry name" value="Ras_GEF_dom_sf"/>
</dbReference>
<organism evidence="7">
    <name type="scientific">Naegleria gruberi</name>
    <name type="common">Amoeba</name>
    <dbReference type="NCBI Taxonomy" id="5762"/>
    <lineage>
        <taxon>Eukaryota</taxon>
        <taxon>Discoba</taxon>
        <taxon>Heterolobosea</taxon>
        <taxon>Tetramitia</taxon>
        <taxon>Eutetramitia</taxon>
        <taxon>Vahlkampfiidae</taxon>
        <taxon>Naegleria</taxon>
    </lineage>
</organism>
<feature type="region of interest" description="Disordered" evidence="3">
    <location>
        <begin position="739"/>
        <end position="794"/>
    </location>
</feature>
<dbReference type="InterPro" id="IPR001895">
    <property type="entry name" value="RASGEF_cat_dom"/>
</dbReference>
<evidence type="ECO:0000256" key="2">
    <source>
        <dbReference type="PROSITE-ProRule" id="PRU00168"/>
    </source>
</evidence>
<dbReference type="GO" id="GO:0005886">
    <property type="term" value="C:plasma membrane"/>
    <property type="evidence" value="ECO:0007669"/>
    <property type="project" value="TreeGrafter"/>
</dbReference>
<dbReference type="PANTHER" id="PTHR23113:SF99">
    <property type="entry name" value="RASGEF DOMAIN-CONTAINING PROTEIN"/>
    <property type="match status" value="1"/>
</dbReference>
<reference evidence="6 7" key="1">
    <citation type="journal article" date="2010" name="Cell">
        <title>The genome of Naegleria gruberi illuminates early eukaryotic versatility.</title>
        <authorList>
            <person name="Fritz-Laylin L.K."/>
            <person name="Prochnik S.E."/>
            <person name="Ginger M.L."/>
            <person name="Dacks J.B."/>
            <person name="Carpenter M.L."/>
            <person name="Field M.C."/>
            <person name="Kuo A."/>
            <person name="Paredez A."/>
            <person name="Chapman J."/>
            <person name="Pham J."/>
            <person name="Shu S."/>
            <person name="Neupane R."/>
            <person name="Cipriano M."/>
            <person name="Mancuso J."/>
            <person name="Tu H."/>
            <person name="Salamov A."/>
            <person name="Lindquist E."/>
            <person name="Shapiro H."/>
            <person name="Lucas S."/>
            <person name="Grigoriev I.V."/>
            <person name="Cande W.Z."/>
            <person name="Fulton C."/>
            <person name="Rokhsar D.S."/>
            <person name="Dawson S.C."/>
        </authorList>
    </citation>
    <scope>NUCLEOTIDE SEQUENCE [LARGE SCALE GENOMIC DNA]</scope>
    <source>
        <strain evidence="6 7">NEG-M</strain>
    </source>
</reference>